<evidence type="ECO:0000256" key="11">
    <source>
        <dbReference type="SAM" id="Phobius"/>
    </source>
</evidence>
<dbReference type="InterPro" id="IPR013783">
    <property type="entry name" value="Ig-like_fold"/>
</dbReference>
<feature type="transmembrane region" description="Helical" evidence="11">
    <location>
        <begin position="2486"/>
        <end position="2509"/>
    </location>
</feature>
<dbReference type="PROSITE" id="PS01186">
    <property type="entry name" value="EGF_2"/>
    <property type="match status" value="3"/>
</dbReference>
<dbReference type="SMART" id="SM00539">
    <property type="entry name" value="NIDO"/>
    <property type="match status" value="1"/>
</dbReference>
<dbReference type="Pfam" id="PF14670">
    <property type="entry name" value="FXa_inhibition"/>
    <property type="match status" value="1"/>
</dbReference>
<dbReference type="Pfam" id="PF12662">
    <property type="entry name" value="cEGF"/>
    <property type="match status" value="1"/>
</dbReference>
<evidence type="ECO:0000313" key="19">
    <source>
        <dbReference type="Proteomes" id="UP001159405"/>
    </source>
</evidence>
<dbReference type="InterPro" id="IPR000859">
    <property type="entry name" value="CUB_dom"/>
</dbReference>
<keyword evidence="2 9" id="KW-0245">EGF-like domain</keyword>
<dbReference type="SMART" id="SM00216">
    <property type="entry name" value="VWD"/>
    <property type="match status" value="1"/>
</dbReference>
<feature type="domain" description="Fibronectin type-III" evidence="14">
    <location>
        <begin position="693"/>
        <end position="797"/>
    </location>
</feature>
<dbReference type="PROSITE" id="PS51220">
    <property type="entry name" value="NIDO"/>
    <property type="match status" value="1"/>
</dbReference>
<feature type="region of interest" description="Disordered" evidence="10">
    <location>
        <begin position="1004"/>
        <end position="1026"/>
    </location>
</feature>
<evidence type="ECO:0000256" key="5">
    <source>
        <dbReference type="ARBA" id="ARBA00022737"/>
    </source>
</evidence>
<dbReference type="Gene3D" id="2.60.120.290">
    <property type="entry name" value="Spermadhesin, CUB domain"/>
    <property type="match status" value="4"/>
</dbReference>
<dbReference type="Pfam" id="PF07645">
    <property type="entry name" value="EGF_CA"/>
    <property type="match status" value="2"/>
</dbReference>
<evidence type="ECO:0000259" key="12">
    <source>
        <dbReference type="PROSITE" id="PS01180"/>
    </source>
</evidence>
<dbReference type="InterPro" id="IPR000152">
    <property type="entry name" value="EGF-type_Asp/Asn_hydroxyl_site"/>
</dbReference>
<comment type="caution">
    <text evidence="9">Lacks conserved residue(s) required for the propagation of feature annotation.</text>
</comment>
<evidence type="ECO:0000256" key="7">
    <source>
        <dbReference type="ARBA" id="ARBA00023136"/>
    </source>
</evidence>
<feature type="domain" description="CUB" evidence="12">
    <location>
        <begin position="796"/>
        <end position="904"/>
    </location>
</feature>
<dbReference type="Proteomes" id="UP001159405">
    <property type="component" value="Unassembled WGS sequence"/>
</dbReference>
<accession>A0ABN8RLU2</accession>
<sequence length="2516" mass="282007">EAGIGQESYWEIFTSCEAQTTLSDNNGTIESPGYPCGYGGFQYCNWAIRPSGPASSILIEFHQMSLSVYHHHQSFYCRLQDYLAFSSAVNKNASFLCDGDVNYVLVSSSQADLTFSALHDRRSAGFKATYKILQNNFTAVTTLSSWNVSEKWVKEHEAEVEWKVFPLYGVHIAQFALMVKELNKDISWLYLVYQHESNKFIQELIPNRVYVVQVLAFNGSLTDGPSYSTNTINITTPPGAPSVPPVFHLQNLQSGNAILVVLKPIPKEHQHGVINGYIVYYKERYHYEETKLNISSSLTQVILFGLHPFKEYEIAVEAFTSKVGPRSEWQTIVVGCRRTFNQSYGEMNVSKSDWDWRTRECSWTIYNPGIENAVLLMSIWKIKFYNCWYNDEYATILKDGQEAKTHRGCNPLRLDMTTVPFGDSNFLKAEVRIQYPQSHFWTSFVIVKGGLESVCGGVINAQMGNISSPGYPNTPYRPEDQHDDNIRCHWRLRPPTGSYMMVTLKNFFLGHREWNYCSGQLRVHFPDRDWDESMSMEFCGKETNYSILIKNRDVDIQAWGFHYHRHDDEFRKNNGTKFLVEFKAFSEEDLTGSVLGDWEVTITNVTNSSALVSWPPPPSSFAGGATVEGYLVIGDQASREIYHPTWLSASQSAHLVENLLARTNYTGKIVVILSNGTRGSTDWKSFQTKEGIPSRNPRIYERKATDFSTLWIRWEKLEESARGGTLLGYRVHVEENYHGGYRPINLFFKVKTVGPDEFEYNITGLPQWTEFQVWVTAYTAAGEGIQQNKEWIRTKCGWWLNSTTDFIRSPGYPNEMTYSECVWYIQSRNKSVLLWFVHADIEHDCERHFVAVGDDSGVEPKRWCGVTFEHKPVLVQAHRVPLLYESHNHISDQKKGFELVYIVLNESTWEATLVPNWIIFNITKIDLDKVEVEWHHHPPVTYPLELFAYAVVCTPTDGKLGPTLTTVRGNINRTEVHRLRPGTNFSVEIVALIYNNQTEEITLERSQSKDLETDEGVPSERPSIGRTNTYLDDSTFFYITWRPIPHDKWNGNPRGYKVFYRAGDTGAFHSKSVPPDVLEANITIESGPAPYEIRVAAFTRAGDGPMSDPRERRAYQADVIGRIGVFTSPGFPQTIPGNLECYWGFHPVYVPQRFRMVVAFEAVYLRDSEGAPNCTNLQNDWMGVARINPLRFISGPFCGTYRPFAVLSWEHTTDTPYMGFFTGDGPANRGFNATYFVVFDVSKMTPVKRLYPYEGDTLIDFKLKCEKIKIPRGGIRMYGKRHRKCFICPNGVIQFERNRINQRPYPFGQRWWLRFSSIIAPYWTRVDLGRSFTNSISKVYYHIYTGQGAYETLSKATSDVLSVYQSKLPEGKTFQASWVCVVTWVNLRPADLNDFTETLGNTFQAVIVTDNIFSFVIFNYPHNGIQYSAPTSRSNYKYFTDYEFLPVIGFNAGDDDNNFLNIKRSGTVEAESIDNLPGNQENIPGRWIMRLENSAGEEDSDFNCVVWLEKHELDLDFTNSTKPDPCPCTLDQARVDDRYTWVESIFPYTRCYYTVRRSSNNHGRKCCYFINANKLGALIIGPRRGGTIDRFHKLVPELKDDHTESDVLGFQYCCIGAIKRGRLCKLYYQLRPSEGCEAYVPPVQAPTFGDPHVVTLDGRNYTFNGLGEYTMIDINDEFFQLQARTKRAKGGGTATIFAAAVAKEESTSTVQVAMKEGGGLEVLIDGKPYNDYDSLTNSSIFVNGSLALSRPESNSFLVTFPSGISVTVTELQGSLTIVCAAPTSFKGNTKGLLGTWNDDTLDDFLRPDGTTLPSNATGRQIHFDFGLHWQVMENTTLFTYNPGENTSTYANASFVPIFLDEPINFATNELRVAAELACQGDVNCLFDIASTGDVSVGESTKQVAVQIESESQALENFPPRILTGPTEVNVTVNETVTIIVTAEDPNNDSLTFTLSGTLPAGYTTTGDASSITLTWRVTSEEIEVDFIVSDGTATTVLSPVIYVCACLNDGSCFHEEEDSEENNANNTERFNILSCACKDGYTGSFCNSDLDACEENSQPCYPGVTCTDFPPPANETGFQCDPCPSGYSGDGIDCTDIDECSVNKGGCQHNCINTPGSLVCKCDDGYYLDADKKSCQDVNECSPASDCMHQCENTAGGYNCKCDENFKVDPADSKKCIPENVCTGQHGCQQVCYQADGQDKCSCHAGYELNQDGMTCSDINECETGKSLCTQTCSNRMEGYNCSCADGFRLDSDGYTCNDIDECREFTFQCQDASQTCSNLHGSYKCVCGEDLYWIDNKCQGLGKGEAPPPPPPASTPRTPSAEETAESVSVNVGLNISEWNEPKEDAFKQSVAQAATDHCLTGSNCQSTETSSRRKRRSAGNLVFTENQVHVLPGYPKQISVSPLLANISFYIQSPAGSSFTVMPKAVVVAIVQSSLASISSALNANISSVQTLFADTTTATSSTPPITTATTRVLPTEKESNMKYIIAGCVASGVVIIVIVVILVWWCNKKKRYL</sequence>
<dbReference type="SMART" id="SM00060">
    <property type="entry name" value="FN3"/>
    <property type="match status" value="6"/>
</dbReference>
<feature type="region of interest" description="Disordered" evidence="10">
    <location>
        <begin position="2304"/>
        <end position="2328"/>
    </location>
</feature>
<evidence type="ECO:0000259" key="13">
    <source>
        <dbReference type="PROSITE" id="PS50026"/>
    </source>
</evidence>
<dbReference type="InterPro" id="IPR000742">
    <property type="entry name" value="EGF"/>
</dbReference>
<keyword evidence="7 11" id="KW-0472">Membrane</keyword>
<dbReference type="CDD" id="cd00054">
    <property type="entry name" value="EGF_CA"/>
    <property type="match status" value="3"/>
</dbReference>
<evidence type="ECO:0000259" key="14">
    <source>
        <dbReference type="PROSITE" id="PS50853"/>
    </source>
</evidence>
<dbReference type="InterPro" id="IPR005533">
    <property type="entry name" value="AMOP_dom"/>
</dbReference>
<evidence type="ECO:0000256" key="1">
    <source>
        <dbReference type="ARBA" id="ARBA00004370"/>
    </source>
</evidence>
<dbReference type="Pfam" id="PF23263">
    <property type="entry name" value="C8-3_MUC4"/>
    <property type="match status" value="1"/>
</dbReference>
<dbReference type="SMART" id="SM00181">
    <property type="entry name" value="EGF"/>
    <property type="match status" value="7"/>
</dbReference>
<dbReference type="InterPro" id="IPR026823">
    <property type="entry name" value="cEGF"/>
</dbReference>
<feature type="domain" description="NIDO" evidence="16">
    <location>
        <begin position="1321"/>
        <end position="1494"/>
    </location>
</feature>
<dbReference type="CDD" id="cd00063">
    <property type="entry name" value="FN3"/>
    <property type="match status" value="6"/>
</dbReference>
<dbReference type="InterPro" id="IPR001881">
    <property type="entry name" value="EGF-like_Ca-bd_dom"/>
</dbReference>
<reference evidence="18 19" key="1">
    <citation type="submission" date="2022-05" db="EMBL/GenBank/DDBJ databases">
        <authorList>
            <consortium name="Genoscope - CEA"/>
            <person name="William W."/>
        </authorList>
    </citation>
    <scope>NUCLEOTIDE SEQUENCE [LARGE SCALE GENOMIC DNA]</scope>
</reference>
<dbReference type="Pfam" id="PF06119">
    <property type="entry name" value="NIDO"/>
    <property type="match status" value="1"/>
</dbReference>
<dbReference type="InterPro" id="IPR051495">
    <property type="entry name" value="Epithelial_Barrier/Signaling"/>
</dbReference>
<dbReference type="PROSITE" id="PS50856">
    <property type="entry name" value="AMOP"/>
    <property type="match status" value="1"/>
</dbReference>
<feature type="domain" description="EGF-like" evidence="13">
    <location>
        <begin position="2049"/>
        <end position="2095"/>
    </location>
</feature>
<keyword evidence="6 11" id="KW-1133">Transmembrane helix</keyword>
<dbReference type="InterPro" id="IPR056619">
    <property type="entry name" value="C8-3_MUC4"/>
</dbReference>
<comment type="caution">
    <text evidence="18">The sequence shown here is derived from an EMBL/GenBank/DDBJ whole genome shotgun (WGS) entry which is preliminary data.</text>
</comment>
<dbReference type="SUPFAM" id="SSF57196">
    <property type="entry name" value="EGF/Laminin"/>
    <property type="match status" value="3"/>
</dbReference>
<feature type="domain" description="Fibronectin type-III" evidence="14">
    <location>
        <begin position="596"/>
        <end position="691"/>
    </location>
</feature>
<evidence type="ECO:0000313" key="18">
    <source>
        <dbReference type="EMBL" id="CAH3178770.1"/>
    </source>
</evidence>
<dbReference type="Pfam" id="PF00094">
    <property type="entry name" value="VWD"/>
    <property type="match status" value="1"/>
</dbReference>
<evidence type="ECO:0000256" key="9">
    <source>
        <dbReference type="PROSITE-ProRule" id="PRU00076"/>
    </source>
</evidence>
<evidence type="ECO:0000259" key="16">
    <source>
        <dbReference type="PROSITE" id="PS51220"/>
    </source>
</evidence>
<dbReference type="SMART" id="SM00042">
    <property type="entry name" value="CUB"/>
    <property type="match status" value="4"/>
</dbReference>
<proteinExistence type="predicted"/>
<feature type="domain" description="AMOP" evidence="15">
    <location>
        <begin position="1496"/>
        <end position="1631"/>
    </location>
</feature>
<protein>
    <submittedName>
        <fullName evidence="18">Uncharacterized protein</fullName>
    </submittedName>
</protein>
<dbReference type="InterPro" id="IPR003961">
    <property type="entry name" value="FN3_dom"/>
</dbReference>
<dbReference type="PANTHER" id="PTHR13802:SF52">
    <property type="entry name" value="MUCIN-4"/>
    <property type="match status" value="1"/>
</dbReference>
<keyword evidence="3 11" id="KW-0812">Transmembrane</keyword>
<dbReference type="CDD" id="cd00041">
    <property type="entry name" value="CUB"/>
    <property type="match status" value="4"/>
</dbReference>
<dbReference type="InterPro" id="IPR036116">
    <property type="entry name" value="FN3_sf"/>
</dbReference>
<dbReference type="InterPro" id="IPR001846">
    <property type="entry name" value="VWF_type-D"/>
</dbReference>
<feature type="domain" description="CUB" evidence="12">
    <location>
        <begin position="455"/>
        <end position="585"/>
    </location>
</feature>
<evidence type="ECO:0000256" key="6">
    <source>
        <dbReference type="ARBA" id="ARBA00022989"/>
    </source>
</evidence>
<evidence type="ECO:0000256" key="4">
    <source>
        <dbReference type="ARBA" id="ARBA00022729"/>
    </source>
</evidence>
<dbReference type="Pfam" id="PF00041">
    <property type="entry name" value="fn3"/>
    <property type="match status" value="2"/>
</dbReference>
<organism evidence="18 19">
    <name type="scientific">Porites lobata</name>
    <dbReference type="NCBI Taxonomy" id="104759"/>
    <lineage>
        <taxon>Eukaryota</taxon>
        <taxon>Metazoa</taxon>
        <taxon>Cnidaria</taxon>
        <taxon>Anthozoa</taxon>
        <taxon>Hexacorallia</taxon>
        <taxon>Scleractinia</taxon>
        <taxon>Fungiina</taxon>
        <taxon>Poritidae</taxon>
        <taxon>Porites</taxon>
    </lineage>
</organism>
<keyword evidence="8" id="KW-1015">Disulfide bond</keyword>
<feature type="domain" description="Fibronectin type-III" evidence="14">
    <location>
        <begin position="1018"/>
        <end position="1117"/>
    </location>
</feature>
<dbReference type="PROSITE" id="PS01187">
    <property type="entry name" value="EGF_CA"/>
    <property type="match status" value="3"/>
</dbReference>
<dbReference type="InterPro" id="IPR018097">
    <property type="entry name" value="EGF_Ca-bd_CS"/>
</dbReference>
<feature type="domain" description="Fibronectin type-III" evidence="14">
    <location>
        <begin position="139"/>
        <end position="239"/>
    </location>
</feature>
<dbReference type="PROSITE" id="PS50026">
    <property type="entry name" value="EGF_3"/>
    <property type="match status" value="2"/>
</dbReference>
<dbReference type="Gene3D" id="2.60.40.10">
    <property type="entry name" value="Immunoglobulins"/>
    <property type="match status" value="4"/>
</dbReference>
<evidence type="ECO:0000256" key="10">
    <source>
        <dbReference type="SAM" id="MobiDB-lite"/>
    </source>
</evidence>
<keyword evidence="19" id="KW-1185">Reference proteome</keyword>
<feature type="domain" description="VWFD" evidence="17">
    <location>
        <begin position="1643"/>
        <end position="1837"/>
    </location>
</feature>
<dbReference type="SUPFAM" id="SSF49265">
    <property type="entry name" value="Fibronectin type III"/>
    <property type="match status" value="3"/>
</dbReference>
<feature type="domain" description="CUB" evidence="12">
    <location>
        <begin position="16"/>
        <end position="133"/>
    </location>
</feature>
<evidence type="ECO:0000259" key="17">
    <source>
        <dbReference type="PROSITE" id="PS51233"/>
    </source>
</evidence>
<feature type="non-terminal residue" evidence="18">
    <location>
        <position position="1"/>
    </location>
</feature>
<dbReference type="Gene3D" id="2.10.25.10">
    <property type="entry name" value="Laminin"/>
    <property type="match status" value="6"/>
</dbReference>
<evidence type="ECO:0000256" key="8">
    <source>
        <dbReference type="ARBA" id="ARBA00023157"/>
    </source>
</evidence>
<dbReference type="InterPro" id="IPR035914">
    <property type="entry name" value="Sperma_CUB_dom_sf"/>
</dbReference>
<dbReference type="PROSITE" id="PS01180">
    <property type="entry name" value="CUB"/>
    <property type="match status" value="4"/>
</dbReference>
<comment type="subcellular location">
    <subcellularLocation>
        <location evidence="1">Membrane</location>
    </subcellularLocation>
</comment>
<evidence type="ECO:0000256" key="2">
    <source>
        <dbReference type="ARBA" id="ARBA00022536"/>
    </source>
</evidence>
<dbReference type="InterPro" id="IPR049883">
    <property type="entry name" value="NOTCH1_EGF-like"/>
</dbReference>
<dbReference type="SMART" id="SM00723">
    <property type="entry name" value="AMOP"/>
    <property type="match status" value="1"/>
</dbReference>
<dbReference type="PROSITE" id="PS51233">
    <property type="entry name" value="VWFD"/>
    <property type="match status" value="1"/>
</dbReference>
<evidence type="ECO:0000259" key="15">
    <source>
        <dbReference type="PROSITE" id="PS50856"/>
    </source>
</evidence>
<dbReference type="PROSITE" id="PS50853">
    <property type="entry name" value="FN3"/>
    <property type="match status" value="5"/>
</dbReference>
<keyword evidence="5" id="KW-0677">Repeat</keyword>
<feature type="domain" description="Fibronectin type-III" evidence="14">
    <location>
        <begin position="243"/>
        <end position="339"/>
    </location>
</feature>
<dbReference type="SUPFAM" id="SSF49854">
    <property type="entry name" value="Spermadhesin, CUB domain"/>
    <property type="match status" value="4"/>
</dbReference>
<gene>
    <name evidence="18" type="ORF">PLOB_00021076</name>
</gene>
<dbReference type="Pfam" id="PF00431">
    <property type="entry name" value="CUB"/>
    <property type="match status" value="3"/>
</dbReference>
<feature type="domain" description="EGF-like" evidence="13">
    <location>
        <begin position="2096"/>
        <end position="2136"/>
    </location>
</feature>
<name>A0ABN8RLU2_9CNID</name>
<dbReference type="SMART" id="SM00179">
    <property type="entry name" value="EGF_CA"/>
    <property type="match status" value="5"/>
</dbReference>
<dbReference type="InterPro" id="IPR003886">
    <property type="entry name" value="NIDO_dom"/>
</dbReference>
<evidence type="ECO:0000256" key="3">
    <source>
        <dbReference type="ARBA" id="ARBA00022692"/>
    </source>
</evidence>
<dbReference type="PROSITE" id="PS00010">
    <property type="entry name" value="ASX_HYDROXYL"/>
    <property type="match status" value="1"/>
</dbReference>
<feature type="domain" description="CUB" evidence="12">
    <location>
        <begin position="1102"/>
        <end position="1238"/>
    </location>
</feature>
<dbReference type="PROSITE" id="PS00022">
    <property type="entry name" value="EGF_1"/>
    <property type="match status" value="1"/>
</dbReference>
<dbReference type="EMBL" id="CALNXK010000245">
    <property type="protein sequence ID" value="CAH3178770.1"/>
    <property type="molecule type" value="Genomic_DNA"/>
</dbReference>
<dbReference type="PANTHER" id="PTHR13802">
    <property type="entry name" value="MUCIN 4-RELATED"/>
    <property type="match status" value="1"/>
</dbReference>
<keyword evidence="4" id="KW-0732">Signal</keyword>